<protein>
    <submittedName>
        <fullName evidence="2">Uncharacterized protein</fullName>
    </submittedName>
</protein>
<organism evidence="2 3">
    <name type="scientific">Streptosporangium oxazolinicum</name>
    <dbReference type="NCBI Taxonomy" id="909287"/>
    <lineage>
        <taxon>Bacteria</taxon>
        <taxon>Bacillati</taxon>
        <taxon>Actinomycetota</taxon>
        <taxon>Actinomycetes</taxon>
        <taxon>Streptosporangiales</taxon>
        <taxon>Streptosporangiaceae</taxon>
        <taxon>Streptosporangium</taxon>
    </lineage>
</organism>
<comment type="caution">
    <text evidence="2">The sequence shown here is derived from an EMBL/GenBank/DDBJ whole genome shotgun (WGS) entry which is preliminary data.</text>
</comment>
<dbReference type="Proteomes" id="UP001501251">
    <property type="component" value="Unassembled WGS sequence"/>
</dbReference>
<evidence type="ECO:0000256" key="1">
    <source>
        <dbReference type="SAM" id="MobiDB-lite"/>
    </source>
</evidence>
<proteinExistence type="predicted"/>
<dbReference type="RefSeq" id="WP_344914900.1">
    <property type="nucleotide sequence ID" value="NZ_BAABAQ010000001.1"/>
</dbReference>
<feature type="region of interest" description="Disordered" evidence="1">
    <location>
        <begin position="78"/>
        <end position="109"/>
    </location>
</feature>
<reference evidence="3" key="1">
    <citation type="journal article" date="2019" name="Int. J. Syst. Evol. Microbiol.">
        <title>The Global Catalogue of Microorganisms (GCM) 10K type strain sequencing project: providing services to taxonomists for standard genome sequencing and annotation.</title>
        <authorList>
            <consortium name="The Broad Institute Genomics Platform"/>
            <consortium name="The Broad Institute Genome Sequencing Center for Infectious Disease"/>
            <person name="Wu L."/>
            <person name="Ma J."/>
        </authorList>
    </citation>
    <scope>NUCLEOTIDE SEQUENCE [LARGE SCALE GENOMIC DNA]</scope>
    <source>
        <strain evidence="3">JCM 17388</strain>
    </source>
</reference>
<evidence type="ECO:0000313" key="3">
    <source>
        <dbReference type="Proteomes" id="UP001501251"/>
    </source>
</evidence>
<keyword evidence="3" id="KW-1185">Reference proteome</keyword>
<accession>A0ABP8ADC4</accession>
<dbReference type="EMBL" id="BAABAQ010000001">
    <property type="protein sequence ID" value="GAA4182038.1"/>
    <property type="molecule type" value="Genomic_DNA"/>
</dbReference>
<sequence>MFPPHGTPVSGRLNAATWRSAAVTALQLLRVELHTHRIYPEISYDEGEPRLVISADLTVWTDRKGEFFAWGPVHMEEPADHAPASDAPQVARQLAGRLGRHYVEPADPP</sequence>
<name>A0ABP8ADC4_9ACTN</name>
<evidence type="ECO:0000313" key="2">
    <source>
        <dbReference type="EMBL" id="GAA4182038.1"/>
    </source>
</evidence>
<gene>
    <name evidence="2" type="ORF">GCM10022252_07340</name>
</gene>